<dbReference type="PANTHER" id="PTHR13037:SF24">
    <property type="entry name" value="POLYCOMB PROTEIN PCL-RELATED"/>
    <property type="match status" value="1"/>
</dbReference>
<dbReference type="EMBL" id="JAACNO010001405">
    <property type="protein sequence ID" value="KAF4141047.1"/>
    <property type="molecule type" value="Genomic_DNA"/>
</dbReference>
<evidence type="ECO:0000256" key="1">
    <source>
        <dbReference type="ARBA" id="ARBA00022581"/>
    </source>
</evidence>
<evidence type="ECO:0000313" key="5">
    <source>
        <dbReference type="Proteomes" id="UP000704712"/>
    </source>
</evidence>
<name>A0A8S9UNE5_PHYIN</name>
<feature type="region of interest" description="Disordered" evidence="2">
    <location>
        <begin position="1006"/>
        <end position="1063"/>
    </location>
</feature>
<keyword evidence="1" id="KW-0945">Host-virus interaction</keyword>
<feature type="transmembrane region" description="Helical" evidence="3">
    <location>
        <begin position="1082"/>
        <end position="1107"/>
    </location>
</feature>
<dbReference type="Proteomes" id="UP000704712">
    <property type="component" value="Unassembled WGS sequence"/>
</dbReference>
<keyword evidence="3" id="KW-0472">Membrane</keyword>
<proteinExistence type="predicted"/>
<dbReference type="PANTHER" id="PTHR13037">
    <property type="entry name" value="FORMIN"/>
    <property type="match status" value="1"/>
</dbReference>
<keyword evidence="3" id="KW-1133">Transmembrane helix</keyword>
<organism evidence="4 5">
    <name type="scientific">Phytophthora infestans</name>
    <name type="common">Potato late blight agent</name>
    <name type="synonym">Botrytis infestans</name>
    <dbReference type="NCBI Taxonomy" id="4787"/>
    <lineage>
        <taxon>Eukaryota</taxon>
        <taxon>Sar</taxon>
        <taxon>Stramenopiles</taxon>
        <taxon>Oomycota</taxon>
        <taxon>Peronosporomycetes</taxon>
        <taxon>Peronosporales</taxon>
        <taxon>Peronosporaceae</taxon>
        <taxon>Phytophthora</taxon>
    </lineage>
</organism>
<sequence length="1184" mass="122553">FFACWLVNHGPPLHLDRPIPIGLKEGIPSLLQAKSCKTQRRAGIEMRQYVRCVLTAVLLTMRASEALSGVYSDSLLASQEYTKDSLESSLQHTLRGTATEQESSPSIDKTMLLTTQEGKGNVYDAKVTDSVIPWENRLAQPDNTKDGAEADVDASIKDQDSNAGDAVNSDLNLQSVTESSDGGEEEMTTMVVNDVNVRWDQDDCNPCEIPTQSPTLAPLYPREDDNYEDHIPIVNDEYDSWDELKENLPSYTDEPTAAPTQGPYTTRPPKDTAAPEDTTAPPNDTLAPGDTDTPPKDTTAPLKDTTAPENPTTPPEDTTAPPADSEAPTDMTPSPKPPADTTAPPHDSTPKPSEPTPAPTKEEEPTPAPTRPSDEYPICPIGQQSIGVAGWDHDGCVISGNVCVANTIGDCPHGAHCAWLDTGVYGCKDGEGCSSNSHTIGVVGWDQDRCIASDNVCVDQVSDGDCPGGAYCALLDTGVYGCVASATPAPTRPYDGVPTDTTVTCPGGQQSIGVAGWDHDGCVNSGNVCVANSFGNCPNGAHCAWLNTGTFGCMDGEGCSSNELTIGVVGWDHDGCIVSNHVCVDQVSDGDCPGGAYCALLHYGVYGCVASSTPAPTAPYDTDTAVTCPDGQQIIGVAGWDHDVCITSNHVCVGQVSDGDCPSGTNCALLGNGAYGCVDSSTPAPSRPYDEDTTVICPGGQQSIGVSGWDRDGCVKPGNVCIAKTFGDCPTGAHCAWLNTNVYGCEDGERCSSNESTIRVVGWDHDVCIASDHVCAGQVSDGNCPGGAYCALLHYGVYGCVTSPTPAPTAPYDTDTAVTCPDGQQIIGVAGWDHDVCITSDHVCAGQVSDGDCPNGANCALLDNGAYGCRDSSTPAPTRPYDGVPAAGTTVTCPGGQQSIGVAGWDRDGCVNSGNICSASKYGGCPNGAHCTWFDTGVYGCKDGEGCSTNEHTISVVGWNHDVCIVSNHVCVERVSDGDCPRGTYCSLLNAGVYGCVAHSKKAANGVTKGSKTTGKTSGTTTAGTSTSGKTEITTTGGTSSTTTTTTGGTTTPSAGTSTAGTANANTGADGAITDSNPTDALSAGAIAGIVIACAVFVAVVVGAVLFRQKALARQHEENLFADLSDTGGGDYTAINSKRAPAHCRLANEPRKRGPYYHNVRAMIAQANGKPEIQALNTPLAPSS</sequence>
<protein>
    <submittedName>
        <fullName evidence="4">Uncharacterized protein</fullName>
    </submittedName>
</protein>
<dbReference type="AlphaFoldDB" id="A0A8S9UNE5"/>
<feature type="non-terminal residue" evidence="4">
    <location>
        <position position="1184"/>
    </location>
</feature>
<evidence type="ECO:0000256" key="2">
    <source>
        <dbReference type="SAM" id="MobiDB-lite"/>
    </source>
</evidence>
<comment type="caution">
    <text evidence="4">The sequence shown here is derived from an EMBL/GenBank/DDBJ whole genome shotgun (WGS) entry which is preliminary data.</text>
</comment>
<feature type="compositionally biased region" description="Low complexity" evidence="2">
    <location>
        <begin position="290"/>
        <end position="324"/>
    </location>
</feature>
<keyword evidence="3" id="KW-0812">Transmembrane</keyword>
<reference evidence="4" key="1">
    <citation type="submission" date="2020-03" db="EMBL/GenBank/DDBJ databases">
        <title>Hybrid Assembly of Korean Phytophthora infestans isolates.</title>
        <authorList>
            <person name="Prokchorchik M."/>
            <person name="Lee Y."/>
            <person name="Seo J."/>
            <person name="Cho J.-H."/>
            <person name="Park Y.-E."/>
            <person name="Jang D.-C."/>
            <person name="Im J.-S."/>
            <person name="Choi J.-G."/>
            <person name="Park H.-J."/>
            <person name="Lee G.-B."/>
            <person name="Lee Y.-G."/>
            <person name="Hong S.-Y."/>
            <person name="Cho K."/>
            <person name="Sohn K.H."/>
        </authorList>
    </citation>
    <scope>NUCLEOTIDE SEQUENCE</scope>
    <source>
        <strain evidence="4">KR_2_A2</strain>
    </source>
</reference>
<gene>
    <name evidence="4" type="ORF">GN958_ATG09895</name>
</gene>
<dbReference type="PRINTS" id="PR01217">
    <property type="entry name" value="PRICHEXTENSN"/>
</dbReference>
<evidence type="ECO:0000256" key="3">
    <source>
        <dbReference type="SAM" id="Phobius"/>
    </source>
</evidence>
<accession>A0A8S9UNE5</accession>
<evidence type="ECO:0000313" key="4">
    <source>
        <dbReference type="EMBL" id="KAF4141047.1"/>
    </source>
</evidence>
<feature type="compositionally biased region" description="Low complexity" evidence="2">
    <location>
        <begin position="1008"/>
        <end position="1063"/>
    </location>
</feature>
<feature type="region of interest" description="Disordered" evidence="2">
    <location>
        <begin position="247"/>
        <end position="379"/>
    </location>
</feature>